<dbReference type="EMBL" id="CAEZYR010000100">
    <property type="protein sequence ID" value="CAB4759592.1"/>
    <property type="molecule type" value="Genomic_DNA"/>
</dbReference>
<sequence length="291" mass="31935">MTDFGTGPLFELIERPDVDRPVLLVHLEGWIDAGAAAVTGIAAALAEQGSRVVARFDTEQLLDHRARRPVMHLDDGVNTGLTWPEINLELATDREGTPFLVLHGPEPDHNWRRFADAVMHLAVEFDTRLLVGFGAYPAATPHTRAPRLSATATDRALAAQVGFTNATLDIPAGVQAVIERKSVEFDIPAIGLWAQVPHYAATMPYPAAAAALLDGARIVAGLRFDAEPLREQSVATRHRLDELVGRNDEHAEMLRQLEVQDDAIRQADENELPSGDELAAEVERFLREQDE</sequence>
<dbReference type="EMBL" id="CAFABA010000069">
    <property type="protein sequence ID" value="CAB4832755.1"/>
    <property type="molecule type" value="Genomic_DNA"/>
</dbReference>
<dbReference type="Pfam" id="PF09754">
    <property type="entry name" value="PAC2"/>
    <property type="match status" value="1"/>
</dbReference>
<gene>
    <name evidence="1" type="ORF">UFOPK2754_02317</name>
    <name evidence="2" type="ORF">UFOPK3139_01702</name>
</gene>
<evidence type="ECO:0000313" key="1">
    <source>
        <dbReference type="EMBL" id="CAB4759592.1"/>
    </source>
</evidence>
<dbReference type="InterPro" id="IPR008492">
    <property type="entry name" value="Rv2714-like"/>
</dbReference>
<dbReference type="InterPro" id="IPR019151">
    <property type="entry name" value="Proteasome_assmbl_chaperone_2"/>
</dbReference>
<evidence type="ECO:0000313" key="2">
    <source>
        <dbReference type="EMBL" id="CAB4832755.1"/>
    </source>
</evidence>
<dbReference type="InterPro" id="IPR038389">
    <property type="entry name" value="PSMG2_sf"/>
</dbReference>
<dbReference type="SUPFAM" id="SSF159659">
    <property type="entry name" value="Cgl1923-like"/>
    <property type="match status" value="1"/>
</dbReference>
<accession>A0A6J7AIZ0</accession>
<protein>
    <submittedName>
        <fullName evidence="2">Unannotated protein</fullName>
    </submittedName>
</protein>
<name>A0A6J7AIZ0_9ZZZZ</name>
<dbReference type="Gene3D" id="3.40.50.10900">
    <property type="entry name" value="PAC-like subunit"/>
    <property type="match status" value="1"/>
</dbReference>
<dbReference type="PIRSF" id="PIRSF028754">
    <property type="entry name" value="UCP028754"/>
    <property type="match status" value="1"/>
</dbReference>
<dbReference type="AlphaFoldDB" id="A0A6J7AIZ0"/>
<reference evidence="2" key="1">
    <citation type="submission" date="2020-05" db="EMBL/GenBank/DDBJ databases">
        <authorList>
            <person name="Chiriac C."/>
            <person name="Salcher M."/>
            <person name="Ghai R."/>
            <person name="Kavagutti S V."/>
        </authorList>
    </citation>
    <scope>NUCLEOTIDE SEQUENCE</scope>
</reference>
<organism evidence="2">
    <name type="scientific">freshwater metagenome</name>
    <dbReference type="NCBI Taxonomy" id="449393"/>
    <lineage>
        <taxon>unclassified sequences</taxon>
        <taxon>metagenomes</taxon>
        <taxon>ecological metagenomes</taxon>
    </lineage>
</organism>
<proteinExistence type="predicted"/>